<dbReference type="Gene3D" id="3.20.20.80">
    <property type="entry name" value="Glycosidases"/>
    <property type="match status" value="1"/>
</dbReference>
<evidence type="ECO:0000313" key="7">
    <source>
        <dbReference type="Proteomes" id="UP000198765"/>
    </source>
</evidence>
<protein>
    <submittedName>
        <fullName evidence="6">Glycosyl hydrolase family 26</fullName>
    </submittedName>
</protein>
<evidence type="ECO:0000256" key="4">
    <source>
        <dbReference type="PROSITE-ProRule" id="PRU01100"/>
    </source>
</evidence>
<feature type="domain" description="GH26" evidence="5">
    <location>
        <begin position="63"/>
        <end position="380"/>
    </location>
</feature>
<dbReference type="Proteomes" id="UP000198765">
    <property type="component" value="Chromosome I"/>
</dbReference>
<dbReference type="GO" id="GO:0006080">
    <property type="term" value="P:substituted mannan metabolic process"/>
    <property type="evidence" value="ECO:0007669"/>
    <property type="project" value="InterPro"/>
</dbReference>
<comment type="similarity">
    <text evidence="1 4">Belongs to the glycosyl hydrolase 26 family.</text>
</comment>
<evidence type="ECO:0000259" key="5">
    <source>
        <dbReference type="PROSITE" id="PS51764"/>
    </source>
</evidence>
<evidence type="ECO:0000256" key="3">
    <source>
        <dbReference type="ARBA" id="ARBA00023295"/>
    </source>
</evidence>
<organism evidence="6 7">
    <name type="scientific">Micromonospora narathiwatensis</name>
    <dbReference type="NCBI Taxonomy" id="299146"/>
    <lineage>
        <taxon>Bacteria</taxon>
        <taxon>Bacillati</taxon>
        <taxon>Actinomycetota</taxon>
        <taxon>Actinomycetes</taxon>
        <taxon>Micromonosporales</taxon>
        <taxon>Micromonosporaceae</taxon>
        <taxon>Micromonospora</taxon>
    </lineage>
</organism>
<dbReference type="AlphaFoldDB" id="A0A1A9A701"/>
<feature type="active site" description="Nucleophile" evidence="4">
    <location>
        <position position="313"/>
    </location>
</feature>
<sequence>MVRLTLPRVGMVLVGALLLAYAFAVAPAALSGNRQDPPPGRLMVPEPNAMVTAEAVAPAGSSASPRPAPEVFPPSGRTFIGVMTDKGPHDFTALDTFTKAAKYQPQVMLFSAGWASDRFDRTLFDRVSERGMMPMLGWEPWDYEVDKAARKQKLPAREIDRTRSTQPRYRLSRIARGDFDSYLTSWAEGVKSLGYPVAIRFAHEMNGDWYPWCEKANDNRPGDYVKAWRHVHDVFRNAGVTNAIWVWSPNARWSKTTPRLAELYPGDEYVDWVGVSGYYGTGAFSTYWTFDEIFGPTIREIRTFTDRPLVVTETGASDGNGRKAEWIRQTLRGLPGHKDIIGLIWFEVNKELDWRIVSSPAVAAAFAQSVAARRYDLRWSPDMLPRTRLDE</sequence>
<dbReference type="OrthoDB" id="9816550at2"/>
<dbReference type="SUPFAM" id="SSF51445">
    <property type="entry name" value="(Trans)glycosidases"/>
    <property type="match status" value="1"/>
</dbReference>
<reference evidence="6 7" key="1">
    <citation type="submission" date="2016-06" db="EMBL/GenBank/DDBJ databases">
        <authorList>
            <person name="Kjaerup R.B."/>
            <person name="Dalgaard T.S."/>
            <person name="Juul-Madsen H.R."/>
        </authorList>
    </citation>
    <scope>NUCLEOTIDE SEQUENCE [LARGE SCALE GENOMIC DNA]</scope>
    <source>
        <strain evidence="6 7">DSM 45248</strain>
    </source>
</reference>
<dbReference type="InterPro" id="IPR017853">
    <property type="entry name" value="GH"/>
</dbReference>
<name>A0A1A9A701_9ACTN</name>
<evidence type="ECO:0000256" key="1">
    <source>
        <dbReference type="ARBA" id="ARBA00007754"/>
    </source>
</evidence>
<dbReference type="InterPro" id="IPR000805">
    <property type="entry name" value="Glyco_hydro_26"/>
</dbReference>
<evidence type="ECO:0000313" key="6">
    <source>
        <dbReference type="EMBL" id="SBT51893.1"/>
    </source>
</evidence>
<dbReference type="PANTHER" id="PTHR40079">
    <property type="entry name" value="MANNAN ENDO-1,4-BETA-MANNOSIDASE E-RELATED"/>
    <property type="match status" value="1"/>
</dbReference>
<dbReference type="PANTHER" id="PTHR40079:SF4">
    <property type="entry name" value="GH26 DOMAIN-CONTAINING PROTEIN-RELATED"/>
    <property type="match status" value="1"/>
</dbReference>
<accession>A0A1A9A701</accession>
<keyword evidence="3 4" id="KW-0326">Glycosidase</keyword>
<gene>
    <name evidence="6" type="ORF">GA0070621_4230</name>
</gene>
<dbReference type="PROSITE" id="PS51764">
    <property type="entry name" value="GH26"/>
    <property type="match status" value="1"/>
</dbReference>
<dbReference type="GO" id="GO:0016985">
    <property type="term" value="F:mannan endo-1,4-beta-mannosidase activity"/>
    <property type="evidence" value="ECO:0007669"/>
    <property type="project" value="InterPro"/>
</dbReference>
<evidence type="ECO:0000256" key="2">
    <source>
        <dbReference type="ARBA" id="ARBA00022801"/>
    </source>
</evidence>
<keyword evidence="2 4" id="KW-0378">Hydrolase</keyword>
<dbReference type="EMBL" id="LT594324">
    <property type="protein sequence ID" value="SBT51893.1"/>
    <property type="molecule type" value="Genomic_DNA"/>
</dbReference>
<proteinExistence type="inferred from homology"/>
<feature type="active site" description="Proton donor" evidence="4">
    <location>
        <position position="204"/>
    </location>
</feature>
<keyword evidence="7" id="KW-1185">Reference proteome</keyword>
<dbReference type="PATRIC" id="fig|299146.4.peg.4376"/>
<dbReference type="InterPro" id="IPR022790">
    <property type="entry name" value="GH26_dom"/>
</dbReference>
<dbReference type="RefSeq" id="WP_091198533.1">
    <property type="nucleotide sequence ID" value="NZ_LT594324.1"/>
</dbReference>
<dbReference type="Pfam" id="PF02156">
    <property type="entry name" value="Glyco_hydro_26"/>
    <property type="match status" value="1"/>
</dbReference>